<dbReference type="OrthoDB" id="3206522at2"/>
<dbReference type="Gene3D" id="3.40.50.720">
    <property type="entry name" value="NAD(P)-binding Rossmann-like Domain"/>
    <property type="match status" value="1"/>
</dbReference>
<dbReference type="EMBL" id="MOMC01000068">
    <property type="protein sequence ID" value="ONH24766.1"/>
    <property type="molecule type" value="Genomic_DNA"/>
</dbReference>
<protein>
    <submittedName>
        <fullName evidence="2">Dehydrogenase</fullName>
    </submittedName>
</protein>
<feature type="domain" description="Gfo/Idh/MocA-like oxidoreductase N-terminal" evidence="1">
    <location>
        <begin position="48"/>
        <end position="147"/>
    </location>
</feature>
<accession>A0A1V2I3M6</accession>
<dbReference type="RefSeq" id="WP_076820675.1">
    <property type="nucleotide sequence ID" value="NZ_MOMC01000068.1"/>
</dbReference>
<keyword evidence="3" id="KW-1185">Reference proteome</keyword>
<name>A0A1V2I3M6_9ACTN</name>
<evidence type="ECO:0000313" key="3">
    <source>
        <dbReference type="Proteomes" id="UP000188929"/>
    </source>
</evidence>
<gene>
    <name evidence="2" type="ORF">BL253_29555</name>
</gene>
<comment type="caution">
    <text evidence="2">The sequence shown here is derived from an EMBL/GenBank/DDBJ whole genome shotgun (WGS) entry which is preliminary data.</text>
</comment>
<evidence type="ECO:0000259" key="1">
    <source>
        <dbReference type="Pfam" id="PF01408"/>
    </source>
</evidence>
<dbReference type="STRING" id="1834516.BL253_29555"/>
<reference evidence="3" key="1">
    <citation type="submission" date="2016-10" db="EMBL/GenBank/DDBJ databases">
        <title>Frankia sp. NRRL B-16386 Genome sequencing.</title>
        <authorList>
            <person name="Ghodhbane-Gtari F."/>
            <person name="Swanson E."/>
            <person name="Gueddou A."/>
            <person name="Hezbri K."/>
            <person name="Ktari K."/>
            <person name="Nouioui I."/>
            <person name="Morris K."/>
            <person name="Simpson S."/>
            <person name="Abebe-Akele F."/>
            <person name="Thomas K."/>
            <person name="Gtari M."/>
            <person name="Tisa L.S."/>
        </authorList>
    </citation>
    <scope>NUCLEOTIDE SEQUENCE [LARGE SCALE GENOMIC DNA]</scope>
    <source>
        <strain evidence="3">NRRL B-16386</strain>
    </source>
</reference>
<dbReference type="SUPFAM" id="SSF51735">
    <property type="entry name" value="NAD(P)-binding Rossmann-fold domains"/>
    <property type="match status" value="1"/>
</dbReference>
<proteinExistence type="predicted"/>
<dbReference type="InterPro" id="IPR036291">
    <property type="entry name" value="NAD(P)-bd_dom_sf"/>
</dbReference>
<organism evidence="2 3">
    <name type="scientific">Pseudofrankia asymbiotica</name>
    <dbReference type="NCBI Taxonomy" id="1834516"/>
    <lineage>
        <taxon>Bacteria</taxon>
        <taxon>Bacillati</taxon>
        <taxon>Actinomycetota</taxon>
        <taxon>Actinomycetes</taxon>
        <taxon>Frankiales</taxon>
        <taxon>Frankiaceae</taxon>
        <taxon>Pseudofrankia</taxon>
    </lineage>
</organism>
<evidence type="ECO:0000313" key="2">
    <source>
        <dbReference type="EMBL" id="ONH24766.1"/>
    </source>
</evidence>
<sequence>MTTVPELVGPRDPVVARAWRERRRTARRLAGSGRTPVVAALVTDGSERATASVLREAGLDVVGLLAPEPLESLAWAADAEAPRAYSDLAALLSDEIEAVCIELAPPGSDLIARRAAEAGLHVLMVRAATGDPAALRAVADVAEDADLAHVVAFDDRAWPAARHVQASVPTLGRLTQMTVVGAPSGPLGRAEILDLTGRWCGDVLAVCADPEGMPARRLTAAAPVTLALLTTSGATVLVHERMGGKLAEATFTLCGEQGRIVVEGRRVRLADHTGVRTVWTPEPVSERPGLVEAAYELVRAVELGDPAMVRGATVHDLLTVTRLREAARRSRDDGGWVEL</sequence>
<dbReference type="Proteomes" id="UP000188929">
    <property type="component" value="Unassembled WGS sequence"/>
</dbReference>
<dbReference type="AlphaFoldDB" id="A0A1V2I3M6"/>
<dbReference type="InterPro" id="IPR000683">
    <property type="entry name" value="Gfo/Idh/MocA-like_OxRdtase_N"/>
</dbReference>
<dbReference type="GO" id="GO:0000166">
    <property type="term" value="F:nucleotide binding"/>
    <property type="evidence" value="ECO:0007669"/>
    <property type="project" value="InterPro"/>
</dbReference>
<dbReference type="Pfam" id="PF01408">
    <property type="entry name" value="GFO_IDH_MocA"/>
    <property type="match status" value="1"/>
</dbReference>
<dbReference type="Gene3D" id="3.30.360.10">
    <property type="entry name" value="Dihydrodipicolinate Reductase, domain 2"/>
    <property type="match status" value="1"/>
</dbReference>